<dbReference type="EMBL" id="CAJVCH010032351">
    <property type="protein sequence ID" value="CAG7711591.1"/>
    <property type="molecule type" value="Genomic_DNA"/>
</dbReference>
<evidence type="ECO:0000313" key="2">
    <source>
        <dbReference type="EMBL" id="CAG7711591.1"/>
    </source>
</evidence>
<name>A0A8J2NJY7_9HEXA</name>
<keyword evidence="1" id="KW-0732">Signal</keyword>
<gene>
    <name evidence="2" type="ORF">AFUS01_LOCUS5101</name>
</gene>
<accession>A0A8J2NJY7</accession>
<feature type="signal peptide" evidence="1">
    <location>
        <begin position="1"/>
        <end position="21"/>
    </location>
</feature>
<feature type="chain" id="PRO_5035266577" evidence="1">
    <location>
        <begin position="22"/>
        <end position="52"/>
    </location>
</feature>
<feature type="non-terminal residue" evidence="2">
    <location>
        <position position="1"/>
    </location>
</feature>
<dbReference type="Proteomes" id="UP000708208">
    <property type="component" value="Unassembled WGS sequence"/>
</dbReference>
<evidence type="ECO:0000256" key="1">
    <source>
        <dbReference type="SAM" id="SignalP"/>
    </source>
</evidence>
<protein>
    <submittedName>
        <fullName evidence="2">Uncharacterized protein</fullName>
    </submittedName>
</protein>
<evidence type="ECO:0000313" key="3">
    <source>
        <dbReference type="Proteomes" id="UP000708208"/>
    </source>
</evidence>
<keyword evidence="3" id="KW-1185">Reference proteome</keyword>
<comment type="caution">
    <text evidence="2">The sequence shown here is derived from an EMBL/GenBank/DDBJ whole genome shotgun (WGS) entry which is preliminary data.</text>
</comment>
<sequence length="52" mass="5850">RLLSVKNSFWLFMVLNGVGLGERYLNARLTIKTVEASILTTSGLHQMKQNIS</sequence>
<proteinExistence type="predicted"/>
<organism evidence="2 3">
    <name type="scientific">Allacma fusca</name>
    <dbReference type="NCBI Taxonomy" id="39272"/>
    <lineage>
        <taxon>Eukaryota</taxon>
        <taxon>Metazoa</taxon>
        <taxon>Ecdysozoa</taxon>
        <taxon>Arthropoda</taxon>
        <taxon>Hexapoda</taxon>
        <taxon>Collembola</taxon>
        <taxon>Symphypleona</taxon>
        <taxon>Sminthuridae</taxon>
        <taxon>Allacma</taxon>
    </lineage>
</organism>
<reference evidence="2" key="1">
    <citation type="submission" date="2021-06" db="EMBL/GenBank/DDBJ databases">
        <authorList>
            <person name="Hodson N. C."/>
            <person name="Mongue J. A."/>
            <person name="Jaron S. K."/>
        </authorList>
    </citation>
    <scope>NUCLEOTIDE SEQUENCE</scope>
</reference>
<dbReference type="AlphaFoldDB" id="A0A8J2NJY7"/>